<dbReference type="GO" id="GO:0003677">
    <property type="term" value="F:DNA binding"/>
    <property type="evidence" value="ECO:0007669"/>
    <property type="project" value="UniProtKB-KW"/>
</dbReference>
<dbReference type="PANTHER" id="PTHR35568">
    <property type="entry name" value="TRANSCRIPTIONAL REGULATOR DAUR"/>
    <property type="match status" value="1"/>
</dbReference>
<accession>A0A261VKS8</accession>
<evidence type="ECO:0000313" key="4">
    <source>
        <dbReference type="Proteomes" id="UP000216429"/>
    </source>
</evidence>
<name>A0A261VKS8_9BORD</name>
<keyword evidence="4" id="KW-1185">Reference proteome</keyword>
<dbReference type="AlphaFoldDB" id="A0A261VKS8"/>
<dbReference type="Pfam" id="PF13309">
    <property type="entry name" value="HTH_22"/>
    <property type="match status" value="1"/>
</dbReference>
<dbReference type="InterPro" id="IPR013559">
    <property type="entry name" value="YheO"/>
</dbReference>
<dbReference type="PANTHER" id="PTHR35568:SF1">
    <property type="entry name" value="TRANSCRIPTIONAL REGULATOR DAUR"/>
    <property type="match status" value="1"/>
</dbReference>
<gene>
    <name evidence="3" type="ORF">CAL22_07595</name>
</gene>
<reference evidence="4" key="1">
    <citation type="submission" date="2017-05" db="EMBL/GenBank/DDBJ databases">
        <title>Complete and WGS of Bordetella genogroups.</title>
        <authorList>
            <person name="Spilker T."/>
            <person name="Lipuma J."/>
        </authorList>
    </citation>
    <scope>NUCLEOTIDE SEQUENCE [LARGE SCALE GENOMIC DNA]</scope>
    <source>
        <strain evidence="4">AU6712</strain>
    </source>
</reference>
<protein>
    <submittedName>
        <fullName evidence="3">DNA-binding protein</fullName>
    </submittedName>
</protein>
<sequence>MPTSPRTAEQQALLDQLQHIACGLSQTFAPFCEVVVHDLREPEQSILAIHNNLSGRQVGDPTTALGLARIADAAFPQVVANYANQFADGRQAKSTSIGVKDSGGRYVAALCLNVDLTLFRSMQSMLGQFSATDDGAGALETLDPPGAQALRARIDQFAARLASTPRSLKPEERRQLLRELKDEGFLDVRRAVEIVAQHLGVSRATVYSDGK</sequence>
<feature type="domain" description="Transcriptional regulator DauR-like HTH" evidence="2">
    <location>
        <begin position="150"/>
        <end position="208"/>
    </location>
</feature>
<evidence type="ECO:0000259" key="1">
    <source>
        <dbReference type="Pfam" id="PF08348"/>
    </source>
</evidence>
<feature type="domain" description="YheO-like" evidence="1">
    <location>
        <begin position="14"/>
        <end position="124"/>
    </location>
</feature>
<dbReference type="EMBL" id="NEVU01000002">
    <property type="protein sequence ID" value="OZI74341.1"/>
    <property type="molecule type" value="Genomic_DNA"/>
</dbReference>
<dbReference type="RefSeq" id="WP_094811903.1">
    <property type="nucleotide sequence ID" value="NZ_NEVU01000002.1"/>
</dbReference>
<dbReference type="Proteomes" id="UP000216429">
    <property type="component" value="Unassembled WGS sequence"/>
</dbReference>
<comment type="caution">
    <text evidence="3">The sequence shown here is derived from an EMBL/GenBank/DDBJ whole genome shotgun (WGS) entry which is preliminary data.</text>
</comment>
<evidence type="ECO:0000259" key="2">
    <source>
        <dbReference type="Pfam" id="PF13309"/>
    </source>
</evidence>
<organism evidence="3 4">
    <name type="scientific">Bordetella genomosp. 12</name>
    <dbReference type="NCBI Taxonomy" id="463035"/>
    <lineage>
        <taxon>Bacteria</taxon>
        <taxon>Pseudomonadati</taxon>
        <taxon>Pseudomonadota</taxon>
        <taxon>Betaproteobacteria</taxon>
        <taxon>Burkholderiales</taxon>
        <taxon>Alcaligenaceae</taxon>
        <taxon>Bordetella</taxon>
    </lineage>
</organism>
<dbReference type="OrthoDB" id="9796595at2"/>
<dbReference type="InterPro" id="IPR039445">
    <property type="entry name" value="DauR-like_HTH"/>
</dbReference>
<evidence type="ECO:0000313" key="3">
    <source>
        <dbReference type="EMBL" id="OZI74341.1"/>
    </source>
</evidence>
<dbReference type="InterPro" id="IPR039446">
    <property type="entry name" value="DauR-like"/>
</dbReference>
<proteinExistence type="predicted"/>
<keyword evidence="3" id="KW-0238">DNA-binding</keyword>
<dbReference type="Pfam" id="PF08348">
    <property type="entry name" value="PAS_6"/>
    <property type="match status" value="1"/>
</dbReference>